<evidence type="ECO:0000256" key="4">
    <source>
        <dbReference type="ARBA" id="ARBA00022692"/>
    </source>
</evidence>
<keyword evidence="11" id="KW-0413">Isomerase</keyword>
<feature type="transmembrane region" description="Helical" evidence="12">
    <location>
        <begin position="12"/>
        <end position="34"/>
    </location>
</feature>
<keyword evidence="2" id="KW-1003">Cell membrane</keyword>
<keyword evidence="6 12" id="KW-0472">Membrane</keyword>
<feature type="domain" description="PpiC" evidence="13">
    <location>
        <begin position="256"/>
        <end position="355"/>
    </location>
</feature>
<dbReference type="Gene3D" id="3.10.50.40">
    <property type="match status" value="1"/>
</dbReference>
<evidence type="ECO:0000256" key="10">
    <source>
        <dbReference type="ARBA" id="ARBA00042775"/>
    </source>
</evidence>
<dbReference type="EMBL" id="WHVL01000009">
    <property type="protein sequence ID" value="MCB8890700.1"/>
    <property type="molecule type" value="Genomic_DNA"/>
</dbReference>
<dbReference type="InterPro" id="IPR000297">
    <property type="entry name" value="PPIase_PpiC"/>
</dbReference>
<evidence type="ECO:0000256" key="3">
    <source>
        <dbReference type="ARBA" id="ARBA00022519"/>
    </source>
</evidence>
<dbReference type="PANTHER" id="PTHR47529:SF1">
    <property type="entry name" value="PERIPLASMIC CHAPERONE PPID"/>
    <property type="match status" value="1"/>
</dbReference>
<comment type="similarity">
    <text evidence="8">Belongs to the PpiD chaperone family.</text>
</comment>
<dbReference type="InterPro" id="IPR027304">
    <property type="entry name" value="Trigger_fact/SurA_dom_sf"/>
</dbReference>
<dbReference type="PROSITE" id="PS50198">
    <property type="entry name" value="PPIC_PPIASE_2"/>
    <property type="match status" value="1"/>
</dbReference>
<keyword evidence="11" id="KW-0697">Rotamase</keyword>
<keyword evidence="3" id="KW-0997">Cell inner membrane</keyword>
<evidence type="ECO:0000256" key="8">
    <source>
        <dbReference type="ARBA" id="ARBA00038408"/>
    </source>
</evidence>
<keyword evidence="5 12" id="KW-1133">Transmembrane helix</keyword>
<keyword evidence="7" id="KW-0143">Chaperone</keyword>
<gene>
    <name evidence="14" type="ORF">GEV37_16425</name>
</gene>
<dbReference type="RefSeq" id="WP_227391364.1">
    <property type="nucleotide sequence ID" value="NZ_JBHSCJ010000002.1"/>
</dbReference>
<accession>A0ABS8DXJ0</accession>
<evidence type="ECO:0000256" key="5">
    <source>
        <dbReference type="ARBA" id="ARBA00022989"/>
    </source>
</evidence>
<dbReference type="InterPro" id="IPR052029">
    <property type="entry name" value="PpiD_chaperone"/>
</dbReference>
<comment type="subcellular location">
    <subcellularLocation>
        <location evidence="1">Cell inner membrane</location>
        <topology evidence="1">Single-pass type II membrane protein</topology>
        <orientation evidence="1">Periplasmic side</orientation>
    </subcellularLocation>
</comment>
<evidence type="ECO:0000313" key="15">
    <source>
        <dbReference type="Proteomes" id="UP001319882"/>
    </source>
</evidence>
<sequence>MLQSIRNGSRSWGAKIIIGLMVAAMALFGVESLFSAFGRDPNQVASVNGEPILRQQVELEVQRALRSGQVPPEQERALRNEVLDQLITQELLSQYAEEGGFHLSDDQLDQVIVTLPEFQDEQGRFNPDIFRNQLGRAGYTPMAFRQELEGDLKRRYLQQGVAQSDFSLPSERERMAALQNQQRSFRYAMLQAGDIDFTPNVTDEDVEAYFDANPERFERPEQVQVEYVLIDRRAMAENVDVDDEALRRAWRAQNRTAERRVSHIMVTYGDERSREEAEARAQQALDDLEQGQSFEDTVLRYSDDTASAEQGGDLGVIAPGIMGQAFDDAAFELAEGETSGLVEMGDAFHVLQVTEVEGPSFEEQRETLAQSAAVSEVSDDFNRQVQRLIDESFAADDLGSVADDLGLALQQTGWIARDEATGVLSEPGVMDEAFSEDVLDAGYNSEVIELDDDRRLVLRVADHREATVLPLDEVRGDIEGYVAAAQRQRALQAEADRLVAALEAGDEIDVTWLEASDVSRQGPATLPAALIDGVFRLPRPEEGESRFASIAMPGTVSVVALDSVEQGSADDDQLSEFMVQFAEQMRAQAALEGLVEALRDDADIER</sequence>
<evidence type="ECO:0000256" key="11">
    <source>
        <dbReference type="PROSITE-ProRule" id="PRU00278"/>
    </source>
</evidence>
<comment type="caution">
    <text evidence="14">The sequence shown here is derived from an EMBL/GenBank/DDBJ whole genome shotgun (WGS) entry which is preliminary data.</text>
</comment>
<reference evidence="14 15" key="1">
    <citation type="journal article" date="2021" name="Sci. Rep.">
        <title>Genome analysis of a halophilic bacterium Halomonas malpeensis YU-PRIM-29(T) reveals its exopolysaccharide and pigment producing capabilities.</title>
        <authorList>
            <person name="Athmika"/>
            <person name="Ghate S.D."/>
            <person name="Arun A.B."/>
            <person name="Rao S.S."/>
            <person name="Kumar S.T.A."/>
            <person name="Kandiyil M.K."/>
            <person name="Saptami K."/>
            <person name="Rekha P.D."/>
        </authorList>
    </citation>
    <scope>NUCLEOTIDE SEQUENCE [LARGE SCALE GENOMIC DNA]</scope>
    <source>
        <strain evidence="15">prim 29</strain>
    </source>
</reference>
<evidence type="ECO:0000256" key="1">
    <source>
        <dbReference type="ARBA" id="ARBA00004382"/>
    </source>
</evidence>
<dbReference type="Pfam" id="PF00639">
    <property type="entry name" value="Rotamase"/>
    <property type="match status" value="1"/>
</dbReference>
<dbReference type="Pfam" id="PF13624">
    <property type="entry name" value="SurA_N_3"/>
    <property type="match status" value="1"/>
</dbReference>
<dbReference type="PANTHER" id="PTHR47529">
    <property type="entry name" value="PEPTIDYL-PROLYL CIS-TRANS ISOMERASE D"/>
    <property type="match status" value="1"/>
</dbReference>
<evidence type="ECO:0000256" key="2">
    <source>
        <dbReference type="ARBA" id="ARBA00022475"/>
    </source>
</evidence>
<evidence type="ECO:0000256" key="9">
    <source>
        <dbReference type="ARBA" id="ARBA00040743"/>
    </source>
</evidence>
<evidence type="ECO:0000313" key="14">
    <source>
        <dbReference type="EMBL" id="MCB8890700.1"/>
    </source>
</evidence>
<dbReference type="SUPFAM" id="SSF54534">
    <property type="entry name" value="FKBP-like"/>
    <property type="match status" value="1"/>
</dbReference>
<evidence type="ECO:0000256" key="7">
    <source>
        <dbReference type="ARBA" id="ARBA00023186"/>
    </source>
</evidence>
<dbReference type="SUPFAM" id="SSF109998">
    <property type="entry name" value="Triger factor/SurA peptide-binding domain-like"/>
    <property type="match status" value="1"/>
</dbReference>
<organism evidence="14 15">
    <name type="scientific">Vreelandella malpeensis</name>
    <dbReference type="NCBI Taxonomy" id="1172368"/>
    <lineage>
        <taxon>Bacteria</taxon>
        <taxon>Pseudomonadati</taxon>
        <taxon>Pseudomonadota</taxon>
        <taxon>Gammaproteobacteria</taxon>
        <taxon>Oceanospirillales</taxon>
        <taxon>Halomonadaceae</taxon>
        <taxon>Vreelandella</taxon>
    </lineage>
</organism>
<dbReference type="InterPro" id="IPR046357">
    <property type="entry name" value="PPIase_dom_sf"/>
</dbReference>
<name>A0ABS8DXJ0_9GAMM</name>
<evidence type="ECO:0000256" key="6">
    <source>
        <dbReference type="ARBA" id="ARBA00023136"/>
    </source>
</evidence>
<proteinExistence type="inferred from homology"/>
<keyword evidence="15" id="KW-1185">Reference proteome</keyword>
<protein>
    <recommendedName>
        <fullName evidence="9">Periplasmic chaperone PpiD</fullName>
    </recommendedName>
    <alternativeName>
        <fullName evidence="10">Periplasmic folding chaperone</fullName>
    </alternativeName>
</protein>
<evidence type="ECO:0000259" key="13">
    <source>
        <dbReference type="PROSITE" id="PS50198"/>
    </source>
</evidence>
<dbReference type="Gene3D" id="1.10.4030.10">
    <property type="entry name" value="Porin chaperone SurA, peptide-binding domain"/>
    <property type="match status" value="1"/>
</dbReference>
<dbReference type="Proteomes" id="UP001319882">
    <property type="component" value="Unassembled WGS sequence"/>
</dbReference>
<keyword evidence="4 12" id="KW-0812">Transmembrane</keyword>
<evidence type="ECO:0000256" key="12">
    <source>
        <dbReference type="SAM" id="Phobius"/>
    </source>
</evidence>